<evidence type="ECO:0000256" key="3">
    <source>
        <dbReference type="ARBA" id="ARBA00022519"/>
    </source>
</evidence>
<evidence type="ECO:0000256" key="1">
    <source>
        <dbReference type="ARBA" id="ARBA00004370"/>
    </source>
</evidence>
<dbReference type="Gene3D" id="3.40.710.10">
    <property type="entry name" value="DD-peptidase/beta-lactamase superfamily"/>
    <property type="match status" value="1"/>
</dbReference>
<evidence type="ECO:0000256" key="6">
    <source>
        <dbReference type="ARBA" id="ARBA00022670"/>
    </source>
</evidence>
<keyword evidence="2 16" id="KW-1003">Cell membrane</keyword>
<feature type="active site" description="Acyl-ester intermediate" evidence="16">
    <location>
        <position position="297"/>
    </location>
</feature>
<feature type="domain" description="Penicillin-binding protein transpeptidase" evidence="17">
    <location>
        <begin position="250"/>
        <end position="546"/>
    </location>
</feature>
<keyword evidence="14 16" id="KW-0131">Cell cycle</keyword>
<dbReference type="InterPro" id="IPR037532">
    <property type="entry name" value="FtsI_transpept"/>
</dbReference>
<evidence type="ECO:0000259" key="17">
    <source>
        <dbReference type="Pfam" id="PF00905"/>
    </source>
</evidence>
<evidence type="ECO:0000256" key="16">
    <source>
        <dbReference type="HAMAP-Rule" id="MF_02080"/>
    </source>
</evidence>
<dbReference type="Gene3D" id="3.30.450.330">
    <property type="match status" value="1"/>
</dbReference>
<evidence type="ECO:0000256" key="13">
    <source>
        <dbReference type="ARBA" id="ARBA00023210"/>
    </source>
</evidence>
<comment type="pathway">
    <text evidence="16">Cell wall biogenesis; peptidoglycan biosynthesis.</text>
</comment>
<keyword evidence="8 16" id="KW-0378">Hydrolase</keyword>
<evidence type="ECO:0000256" key="5">
    <source>
        <dbReference type="ARBA" id="ARBA00022645"/>
    </source>
</evidence>
<reference evidence="19" key="1">
    <citation type="submission" date="2021-12" db="EMBL/GenBank/DDBJ databases">
        <authorList>
            <person name="Rodrigo-Torres L."/>
            <person name="Arahal R. D."/>
            <person name="Lucena T."/>
        </authorList>
    </citation>
    <scope>NUCLEOTIDE SEQUENCE</scope>
    <source>
        <strain evidence="19">CECT 8267</strain>
    </source>
</reference>
<dbReference type="InterPro" id="IPR012338">
    <property type="entry name" value="Beta-lactam/transpept-like"/>
</dbReference>
<protein>
    <recommendedName>
        <fullName evidence="16">Peptidoglycan D,D-transpeptidase FtsI</fullName>
        <ecNumber evidence="16">3.4.16.4</ecNumber>
    </recommendedName>
    <alternativeName>
        <fullName evidence="16">Penicillin-binding protein 3</fullName>
        <shortName evidence="16">PBP-3</shortName>
    </alternativeName>
</protein>
<keyword evidence="11 16" id="KW-1133">Transmembrane helix</keyword>
<evidence type="ECO:0000256" key="4">
    <source>
        <dbReference type="ARBA" id="ARBA00022618"/>
    </source>
</evidence>
<evidence type="ECO:0000313" key="19">
    <source>
        <dbReference type="EMBL" id="CAH0993159.1"/>
    </source>
</evidence>
<evidence type="ECO:0000256" key="12">
    <source>
        <dbReference type="ARBA" id="ARBA00023136"/>
    </source>
</evidence>
<comment type="caution">
    <text evidence="19">The sequence shown here is derived from an EMBL/GenBank/DDBJ whole genome shotgun (WGS) entry which is preliminary data.</text>
</comment>
<dbReference type="RefSeq" id="WP_237445844.1">
    <property type="nucleotide sequence ID" value="NZ_CAKLPX010000005.1"/>
</dbReference>
<comment type="subcellular location">
    <subcellularLocation>
        <location evidence="16">Cell inner membrane</location>
        <topology evidence="16">Single-pass membrane protein</topology>
    </subcellularLocation>
    <subcellularLocation>
        <location evidence="1">Membrane</location>
    </subcellularLocation>
</comment>
<dbReference type="SUPFAM" id="SSF56601">
    <property type="entry name" value="beta-lactamase/transpeptidase-like"/>
    <property type="match status" value="1"/>
</dbReference>
<keyword evidence="13 16" id="KW-0717">Septation</keyword>
<keyword evidence="15 16" id="KW-0961">Cell wall biogenesis/degradation</keyword>
<accession>A0ABM9AJ34</accession>
<evidence type="ECO:0000259" key="18">
    <source>
        <dbReference type="Pfam" id="PF03717"/>
    </source>
</evidence>
<evidence type="ECO:0000313" key="20">
    <source>
        <dbReference type="Proteomes" id="UP000838100"/>
    </source>
</evidence>
<evidence type="ECO:0000256" key="11">
    <source>
        <dbReference type="ARBA" id="ARBA00022989"/>
    </source>
</evidence>
<keyword evidence="5 16" id="KW-0121">Carboxypeptidase</keyword>
<dbReference type="InterPro" id="IPR036138">
    <property type="entry name" value="PBP_dimer_sf"/>
</dbReference>
<keyword evidence="3 16" id="KW-0997">Cell inner membrane</keyword>
<dbReference type="InterPro" id="IPR050515">
    <property type="entry name" value="Beta-lactam/transpept"/>
</dbReference>
<organism evidence="19 20">
    <name type="scientific">Sinobacterium norvegicum</name>
    <dbReference type="NCBI Taxonomy" id="1641715"/>
    <lineage>
        <taxon>Bacteria</taxon>
        <taxon>Pseudomonadati</taxon>
        <taxon>Pseudomonadota</taxon>
        <taxon>Gammaproteobacteria</taxon>
        <taxon>Cellvibrionales</taxon>
        <taxon>Spongiibacteraceae</taxon>
        <taxon>Sinobacterium</taxon>
    </lineage>
</organism>
<evidence type="ECO:0000256" key="14">
    <source>
        <dbReference type="ARBA" id="ARBA00023306"/>
    </source>
</evidence>
<dbReference type="InterPro" id="IPR001460">
    <property type="entry name" value="PCN-bd_Tpept"/>
</dbReference>
<proteinExistence type="inferred from homology"/>
<dbReference type="SUPFAM" id="SSF56519">
    <property type="entry name" value="Penicillin binding protein dimerisation domain"/>
    <property type="match status" value="1"/>
</dbReference>
<dbReference type="GO" id="GO:0009002">
    <property type="term" value="F:serine-type D-Ala-D-Ala carboxypeptidase activity"/>
    <property type="evidence" value="ECO:0007669"/>
    <property type="project" value="UniProtKB-EC"/>
</dbReference>
<feature type="transmembrane region" description="Helical" evidence="16">
    <location>
        <begin position="12"/>
        <end position="34"/>
    </location>
</feature>
<evidence type="ECO:0000256" key="9">
    <source>
        <dbReference type="ARBA" id="ARBA00022960"/>
    </source>
</evidence>
<dbReference type="EMBL" id="CAKLPX010000005">
    <property type="protein sequence ID" value="CAH0993159.1"/>
    <property type="molecule type" value="Genomic_DNA"/>
</dbReference>
<dbReference type="PANTHER" id="PTHR30627:SF1">
    <property type="entry name" value="PEPTIDOGLYCAN D,D-TRANSPEPTIDASE FTSI"/>
    <property type="match status" value="1"/>
</dbReference>
<comment type="similarity">
    <text evidence="16">Belongs to the transpeptidase family. FtsI subfamily.</text>
</comment>
<dbReference type="Proteomes" id="UP000838100">
    <property type="component" value="Unassembled WGS sequence"/>
</dbReference>
<dbReference type="HAMAP" id="MF_02080">
    <property type="entry name" value="FtsI_transpept"/>
    <property type="match status" value="1"/>
</dbReference>
<keyword evidence="4 16" id="KW-0132">Cell division</keyword>
<dbReference type="Pfam" id="PF03717">
    <property type="entry name" value="PBP_dimer"/>
    <property type="match status" value="1"/>
</dbReference>
<dbReference type="PANTHER" id="PTHR30627">
    <property type="entry name" value="PEPTIDOGLYCAN D,D-TRANSPEPTIDASE"/>
    <property type="match status" value="1"/>
</dbReference>
<feature type="domain" description="Penicillin-binding protein dimerisation" evidence="18">
    <location>
        <begin position="61"/>
        <end position="210"/>
    </location>
</feature>
<comment type="catalytic activity">
    <reaction evidence="16">
        <text>Preferential cleavage: (Ac)2-L-Lys-D-Ala-|-D-Ala. Also transpeptidation of peptidyl-alanyl moieties that are N-acyl substituents of D-alanine.</text>
        <dbReference type="EC" id="3.4.16.4"/>
    </reaction>
</comment>
<keyword evidence="12 16" id="KW-0472">Membrane</keyword>
<gene>
    <name evidence="16 19" type="primary">ftsI</name>
    <name evidence="19" type="ORF">SIN8267_03300</name>
</gene>
<comment type="function">
    <text evidence="16">Catalyzes cross-linking of the peptidoglycan cell wall at the division septum.</text>
</comment>
<dbReference type="EC" id="3.4.16.4" evidence="16"/>
<keyword evidence="9 16" id="KW-0133">Cell shape</keyword>
<sequence length="573" mass="62105">MTDPSNNSTASWRFHVVWAGLLCLAVLLIARLLGLQVLESERGREFLLEQGDRRAVRTEQIVAHRGMIADRNGEPLAISTPVVSVWADPTILSQHLDSLPMLSTVIGIDQSVFQARVKRMAKRRFIYLRRHLTPVDADRVKALKVPGVYFQQEYKRYYPAGEVAAHIVGFTNIDDKGQEGLELTYDGHLNGVPGKKRILKDLHGSLIRELDQIQPAKPGENLYLSIDLRVQYVAYKALKKAIKLHHASSGSVVVLDSRTGELLAAANQPSFNPNNRNRLDPAALRNRVVTDVFEPGSTVKPLTIVAALESGKFTPDTMINTSPGHIRVGKKTLLDPVNYGTIDVSKIIKKSSQVGTTKIALQLEPEVVRNVFYKAGLGQATGTGFPGEGVGVLPNHRRWSDIERATFSFGYGLSVTPLQLAQSYTVFANHGVKKPVSLLRRDTGVEGVAVTSPKVADDILTMMQSVTEKGGTGTRAAVKGYSVAGKSGTAHKAARGGYSENEYTAVFAGLAPVSDPRIIVVVVVNDPKAGQHYGGQVSAPVFADVVENTLGLLGSSPDQIGDYKPAQLMAGRI</sequence>
<evidence type="ECO:0000256" key="10">
    <source>
        <dbReference type="ARBA" id="ARBA00022984"/>
    </source>
</evidence>
<dbReference type="Pfam" id="PF00905">
    <property type="entry name" value="Transpeptidase"/>
    <property type="match status" value="1"/>
</dbReference>
<evidence type="ECO:0000256" key="15">
    <source>
        <dbReference type="ARBA" id="ARBA00023316"/>
    </source>
</evidence>
<dbReference type="Gene3D" id="3.90.1310.10">
    <property type="entry name" value="Penicillin-binding protein 2a (Domain 2)"/>
    <property type="match status" value="1"/>
</dbReference>
<evidence type="ECO:0000256" key="8">
    <source>
        <dbReference type="ARBA" id="ARBA00022801"/>
    </source>
</evidence>
<name>A0ABM9AJ34_9GAMM</name>
<dbReference type="InterPro" id="IPR005311">
    <property type="entry name" value="PBP_dimer"/>
</dbReference>
<evidence type="ECO:0000256" key="7">
    <source>
        <dbReference type="ARBA" id="ARBA00022692"/>
    </source>
</evidence>
<keyword evidence="6 16" id="KW-0645">Protease</keyword>
<keyword evidence="10 16" id="KW-0573">Peptidoglycan synthesis</keyword>
<keyword evidence="20" id="KW-1185">Reference proteome</keyword>
<evidence type="ECO:0000256" key="2">
    <source>
        <dbReference type="ARBA" id="ARBA00022475"/>
    </source>
</evidence>
<dbReference type="Gene3D" id="1.10.150.770">
    <property type="match status" value="1"/>
</dbReference>
<keyword evidence="7 16" id="KW-0812">Transmembrane</keyword>